<dbReference type="Gene3D" id="2.60.200.20">
    <property type="match status" value="1"/>
</dbReference>
<dbReference type="CDD" id="cd00060">
    <property type="entry name" value="FHA"/>
    <property type="match status" value="1"/>
</dbReference>
<accession>A0A1H1NN85</accession>
<evidence type="ECO:0000259" key="3">
    <source>
        <dbReference type="PROSITE" id="PS50006"/>
    </source>
</evidence>
<dbReference type="AlphaFoldDB" id="A0A1H1NN85"/>
<dbReference type="SUPFAM" id="SSF49879">
    <property type="entry name" value="SMAD/FHA domain"/>
    <property type="match status" value="1"/>
</dbReference>
<dbReference type="InterPro" id="IPR008984">
    <property type="entry name" value="SMAD_FHA_dom_sf"/>
</dbReference>
<evidence type="ECO:0000256" key="1">
    <source>
        <dbReference type="ARBA" id="ARBA00022553"/>
    </source>
</evidence>
<dbReference type="Proteomes" id="UP000199480">
    <property type="component" value="Chromosome I"/>
</dbReference>
<protein>
    <submittedName>
        <fullName evidence="5">FHA domain-containing protein</fullName>
    </submittedName>
</protein>
<sequence length="139" mass="14965">MMIDLALFIGRIVLVVLLYAFLFAVMKTGIGLVRGQRRDAAIWSVDVEKGSRALRGLHVDILGPVVIGRSPSSDIVINEPFVSATHARFTLQGPALVLEDLGSKNGTLVNGHPIGDTPVTLRDGDEVQVGDAIMHVSRR</sequence>
<reference evidence="5" key="1">
    <citation type="submission" date="2016-10" db="EMBL/GenBank/DDBJ databases">
        <authorList>
            <person name="de Groot N.N."/>
        </authorList>
    </citation>
    <scope>NUCLEOTIDE SEQUENCE [LARGE SCALE GENOMIC DNA]</scope>
    <source>
        <strain evidence="4">DSM 22619</strain>
        <strain evidence="5">DSM 22620</strain>
    </source>
</reference>
<evidence type="ECO:0000313" key="4">
    <source>
        <dbReference type="EMBL" id="SDC48454.1"/>
    </source>
</evidence>
<dbReference type="SMART" id="SM00240">
    <property type="entry name" value="FHA"/>
    <property type="match status" value="1"/>
</dbReference>
<dbReference type="Proteomes" id="UP000198528">
    <property type="component" value="Unassembled WGS sequence"/>
</dbReference>
<dbReference type="Pfam" id="PF00498">
    <property type="entry name" value="FHA"/>
    <property type="match status" value="1"/>
</dbReference>
<dbReference type="PROSITE" id="PS50006">
    <property type="entry name" value="FHA_DOMAIN"/>
    <property type="match status" value="1"/>
</dbReference>
<dbReference type="STRING" id="604330.SAMN04489857_1913"/>
<dbReference type="InterPro" id="IPR000253">
    <property type="entry name" value="FHA_dom"/>
</dbReference>
<dbReference type="EMBL" id="FMZL01000017">
    <property type="protein sequence ID" value="SDC48454.1"/>
    <property type="molecule type" value="Genomic_DNA"/>
</dbReference>
<dbReference type="EMBL" id="LT629759">
    <property type="protein sequence ID" value="SDS00452.1"/>
    <property type="molecule type" value="Genomic_DNA"/>
</dbReference>
<keyword evidence="6" id="KW-1185">Reference proteome</keyword>
<keyword evidence="2" id="KW-0472">Membrane</keyword>
<evidence type="ECO:0000256" key="2">
    <source>
        <dbReference type="SAM" id="Phobius"/>
    </source>
</evidence>
<organism evidence="5 7">
    <name type="scientific">Parafannyhessea umbonata</name>
    <dbReference type="NCBI Taxonomy" id="604330"/>
    <lineage>
        <taxon>Bacteria</taxon>
        <taxon>Bacillati</taxon>
        <taxon>Actinomycetota</taxon>
        <taxon>Coriobacteriia</taxon>
        <taxon>Coriobacteriales</taxon>
        <taxon>Atopobiaceae</taxon>
        <taxon>Parafannyhessea</taxon>
    </lineage>
</organism>
<proteinExistence type="predicted"/>
<reference evidence="6 7" key="2">
    <citation type="submission" date="2016-10" db="EMBL/GenBank/DDBJ databases">
        <authorList>
            <person name="Varghese N."/>
            <person name="Submissions S."/>
        </authorList>
    </citation>
    <scope>NUCLEOTIDE SEQUENCE [LARGE SCALE GENOMIC DNA]</scope>
    <source>
        <strain evidence="6">DSM 22619</strain>
        <strain evidence="7">DSM 22620</strain>
    </source>
</reference>
<dbReference type="PANTHER" id="PTHR23308">
    <property type="entry name" value="NUCLEAR INHIBITOR OF PROTEIN PHOSPHATASE-1"/>
    <property type="match status" value="1"/>
</dbReference>
<keyword evidence="2" id="KW-0812">Transmembrane</keyword>
<name>A0A1H1NN85_9ACTN</name>
<evidence type="ECO:0000313" key="5">
    <source>
        <dbReference type="EMBL" id="SDS00452.1"/>
    </source>
</evidence>
<dbReference type="InterPro" id="IPR050923">
    <property type="entry name" value="Cell_Proc_Reg/RNA_Proc"/>
</dbReference>
<evidence type="ECO:0000313" key="7">
    <source>
        <dbReference type="Proteomes" id="UP000199480"/>
    </source>
</evidence>
<gene>
    <name evidence="4" type="ORF">SAMN04487824_11733</name>
    <name evidence="5" type="ORF">SAMN04489857_1913</name>
</gene>
<keyword evidence="2" id="KW-1133">Transmembrane helix</keyword>
<feature type="domain" description="FHA" evidence="3">
    <location>
        <begin position="65"/>
        <end position="114"/>
    </location>
</feature>
<keyword evidence="1" id="KW-0597">Phosphoprotein</keyword>
<feature type="transmembrane region" description="Helical" evidence="2">
    <location>
        <begin position="6"/>
        <end position="26"/>
    </location>
</feature>
<evidence type="ECO:0000313" key="6">
    <source>
        <dbReference type="Proteomes" id="UP000198528"/>
    </source>
</evidence>